<feature type="region of interest" description="Disordered" evidence="3">
    <location>
        <begin position="1"/>
        <end position="30"/>
    </location>
</feature>
<dbReference type="EMBL" id="JBHSQK010000005">
    <property type="protein sequence ID" value="MFC5946989.1"/>
    <property type="molecule type" value="Genomic_DNA"/>
</dbReference>
<keyword evidence="2 5" id="KW-0032">Aminotransferase</keyword>
<accession>A0ABW1I2M2</accession>
<organism evidence="5 6">
    <name type="scientific">Pseudonocardia lutea</name>
    <dbReference type="NCBI Taxonomy" id="2172015"/>
    <lineage>
        <taxon>Bacteria</taxon>
        <taxon>Bacillati</taxon>
        <taxon>Actinomycetota</taxon>
        <taxon>Actinomycetes</taxon>
        <taxon>Pseudonocardiales</taxon>
        <taxon>Pseudonocardiaceae</taxon>
        <taxon>Pseudonocardia</taxon>
    </lineage>
</organism>
<dbReference type="PROSITE" id="PS00105">
    <property type="entry name" value="AA_TRANSFER_CLASS_1"/>
    <property type="match status" value="1"/>
</dbReference>
<sequence>MTELVPASSPTSPSASPSASPPASQPALTASARYSGRPVLDAGRGQPNWIATTPRAAFFRLGSFAVEEAGAAGSAAAGDPYWGRTPPTAGIADRLAAALAGDPSDGARFLSAAVDWVVGELGADPDALVTELVRAVLGDGYPSPTRMLRHCELVLERYLVEVTGVEPGPPGRFHVFGTEGGAAAMAYTFRSLKENGLVSPGDRIAIAAPVFTPYLQIPALADFGLEIVEIRAAPNKPYRFDEGVLQALRDPAIKAFVVINPGNPDTRAVRPERLREVRDLVHHHRPDLVIVADTVYATFVEGFRGMLAEVPRNVICLHSFSKNFGATGNRLGFAAVAADTVLDDILAGRTGPARAVADRRYSSLTPDSGTLPFLARMVADSREVALHNIAGLATPDQVQMALFALAHVMPGGPAHASSLRAELHARLAALLGPLGIEAPGGQDTLYYALIDLAAVARVRHGAAGAERLRSGEPARVPELLARDHGVVVLPGAGYGAPTWDVRVCLAALPTEGLTRVGEAVARVVDELVG</sequence>
<reference evidence="6" key="1">
    <citation type="journal article" date="2019" name="Int. J. Syst. Evol. Microbiol.">
        <title>The Global Catalogue of Microorganisms (GCM) 10K type strain sequencing project: providing services to taxonomists for standard genome sequencing and annotation.</title>
        <authorList>
            <consortium name="The Broad Institute Genomics Platform"/>
            <consortium name="The Broad Institute Genome Sequencing Center for Infectious Disease"/>
            <person name="Wu L."/>
            <person name="Ma J."/>
        </authorList>
    </citation>
    <scope>NUCLEOTIDE SEQUENCE [LARGE SCALE GENOMIC DNA]</scope>
    <source>
        <strain evidence="6">CGMCC 4.7397</strain>
    </source>
</reference>
<dbReference type="InterPro" id="IPR050478">
    <property type="entry name" value="Ethylene_sulfur-biosynth"/>
</dbReference>
<dbReference type="Proteomes" id="UP001596119">
    <property type="component" value="Unassembled WGS sequence"/>
</dbReference>
<dbReference type="NCBIfam" id="NF006755">
    <property type="entry name" value="PRK09275.1"/>
    <property type="match status" value="1"/>
</dbReference>
<keyword evidence="5" id="KW-0456">Lyase</keyword>
<dbReference type="GO" id="GO:0047688">
    <property type="term" value="F:aspartate 4-decarboxylase activity"/>
    <property type="evidence" value="ECO:0007669"/>
    <property type="project" value="UniProtKB-EC"/>
</dbReference>
<comment type="caution">
    <text evidence="5">The sequence shown here is derived from an EMBL/GenBank/DDBJ whole genome shotgun (WGS) entry which is preliminary data.</text>
</comment>
<evidence type="ECO:0000313" key="6">
    <source>
        <dbReference type="Proteomes" id="UP001596119"/>
    </source>
</evidence>
<dbReference type="InterPro" id="IPR015422">
    <property type="entry name" value="PyrdxlP-dep_Trfase_small"/>
</dbReference>
<evidence type="ECO:0000256" key="2">
    <source>
        <dbReference type="RuleBase" id="RU000481"/>
    </source>
</evidence>
<dbReference type="InterPro" id="IPR004839">
    <property type="entry name" value="Aminotransferase_I/II_large"/>
</dbReference>
<dbReference type="RefSeq" id="WP_379563416.1">
    <property type="nucleotide sequence ID" value="NZ_JBHSQK010000005.1"/>
</dbReference>
<dbReference type="GO" id="GO:0004069">
    <property type="term" value="F:L-aspartate:2-oxoglutarate aminotransferase activity"/>
    <property type="evidence" value="ECO:0007669"/>
    <property type="project" value="UniProtKB-EC"/>
</dbReference>
<comment type="cofactor">
    <cofactor evidence="2">
        <name>pyridoxal 5'-phosphate</name>
        <dbReference type="ChEBI" id="CHEBI:597326"/>
    </cofactor>
</comment>
<evidence type="ECO:0000256" key="1">
    <source>
        <dbReference type="ARBA" id="ARBA00022898"/>
    </source>
</evidence>
<keyword evidence="2 5" id="KW-0808">Transferase</keyword>
<dbReference type="SUPFAM" id="SSF53383">
    <property type="entry name" value="PLP-dependent transferases"/>
    <property type="match status" value="1"/>
</dbReference>
<gene>
    <name evidence="5" type="ORF">ACFQH9_01690</name>
</gene>
<name>A0ABW1I2M2_9PSEU</name>
<dbReference type="InterPro" id="IPR015421">
    <property type="entry name" value="PyrdxlP-dep_Trfase_major"/>
</dbReference>
<protein>
    <recommendedName>
        <fullName evidence="2">Aminotransferase</fullName>
        <ecNumber evidence="2">2.6.1.-</ecNumber>
    </recommendedName>
</protein>
<feature type="domain" description="Aminotransferase class I/classII large" evidence="4">
    <location>
        <begin position="198"/>
        <end position="519"/>
    </location>
</feature>
<dbReference type="Pfam" id="PF00155">
    <property type="entry name" value="Aminotran_1_2"/>
    <property type="match status" value="1"/>
</dbReference>
<dbReference type="Gene3D" id="3.40.640.10">
    <property type="entry name" value="Type I PLP-dependent aspartate aminotransferase-like (Major domain)"/>
    <property type="match status" value="1"/>
</dbReference>
<feature type="compositionally biased region" description="Low complexity" evidence="3">
    <location>
        <begin position="1"/>
        <end position="18"/>
    </location>
</feature>
<dbReference type="NCBIfam" id="TIGR03801">
    <property type="entry name" value="asp_4_decarbox"/>
    <property type="match status" value="1"/>
</dbReference>
<evidence type="ECO:0000259" key="4">
    <source>
        <dbReference type="Pfam" id="PF00155"/>
    </source>
</evidence>
<evidence type="ECO:0000313" key="5">
    <source>
        <dbReference type="EMBL" id="MFC5946989.1"/>
    </source>
</evidence>
<dbReference type="CDD" id="cd00609">
    <property type="entry name" value="AAT_like"/>
    <property type="match status" value="1"/>
</dbReference>
<dbReference type="EC" id="2.6.1.-" evidence="2"/>
<dbReference type="PANTHER" id="PTHR43795">
    <property type="entry name" value="BIFUNCTIONAL ASPARTATE AMINOTRANSFERASE AND GLUTAMATE/ASPARTATE-PREPHENATE AMINOTRANSFERASE-RELATED"/>
    <property type="match status" value="1"/>
</dbReference>
<dbReference type="PANTHER" id="PTHR43795:SF2">
    <property type="entry name" value="BIFUNCTIONAL ASPARTATE AMINOTRANSFERASE AND GLUTAMATE_ASPARTATE-PREPHENATE AMINOTRANSFERASE"/>
    <property type="match status" value="1"/>
</dbReference>
<dbReference type="InterPro" id="IPR022518">
    <property type="entry name" value="Aspartate_4-decarboxylase"/>
</dbReference>
<dbReference type="InterPro" id="IPR004838">
    <property type="entry name" value="NHTrfase_class1_PyrdxlP-BS"/>
</dbReference>
<keyword evidence="1" id="KW-0663">Pyridoxal phosphate</keyword>
<evidence type="ECO:0000256" key="3">
    <source>
        <dbReference type="SAM" id="MobiDB-lite"/>
    </source>
</evidence>
<dbReference type="Gene3D" id="3.90.1150.10">
    <property type="entry name" value="Aspartate Aminotransferase, domain 1"/>
    <property type="match status" value="1"/>
</dbReference>
<proteinExistence type="inferred from homology"/>
<dbReference type="InterPro" id="IPR015424">
    <property type="entry name" value="PyrdxlP-dep_Trfase"/>
</dbReference>
<dbReference type="Gene3D" id="1.10.20.110">
    <property type="match status" value="1"/>
</dbReference>
<comment type="similarity">
    <text evidence="2">Belongs to the class-I pyridoxal-phosphate-dependent aminotransferase family.</text>
</comment>
<keyword evidence="6" id="KW-1185">Reference proteome</keyword>